<gene>
    <name evidence="2" type="ORF">HEB94_010033</name>
</gene>
<dbReference type="PANTHER" id="PTHR11319:SF35">
    <property type="entry name" value="OUTER MEMBRANE PROTEIN PMPC-RELATED"/>
    <property type="match status" value="1"/>
</dbReference>
<organism evidence="2 3">
    <name type="scientific">Actinopolymorpha pittospori</name>
    <dbReference type="NCBI Taxonomy" id="648752"/>
    <lineage>
        <taxon>Bacteria</taxon>
        <taxon>Bacillati</taxon>
        <taxon>Actinomycetota</taxon>
        <taxon>Actinomycetes</taxon>
        <taxon>Propionibacteriales</taxon>
        <taxon>Actinopolymorphaceae</taxon>
        <taxon>Actinopolymorpha</taxon>
    </lineage>
</organism>
<comment type="caution">
    <text evidence="2">The sequence shown here is derived from an EMBL/GenBank/DDBJ whole genome shotgun (WGS) entry which is preliminary data.</text>
</comment>
<dbReference type="SUPFAM" id="SSF51126">
    <property type="entry name" value="Pectin lyase-like"/>
    <property type="match status" value="1"/>
</dbReference>
<dbReference type="InterPro" id="IPR011050">
    <property type="entry name" value="Pectin_lyase_fold/virulence"/>
</dbReference>
<dbReference type="AlphaFoldDB" id="A0A927RID9"/>
<reference evidence="2" key="1">
    <citation type="submission" date="2020-10" db="EMBL/GenBank/DDBJ databases">
        <title>Sequencing the genomes of 1000 actinobacteria strains.</title>
        <authorList>
            <person name="Klenk H.-P."/>
        </authorList>
    </citation>
    <scope>NUCLEOTIDE SEQUENCE</scope>
    <source>
        <strain evidence="2">DSM 45354</strain>
    </source>
</reference>
<evidence type="ECO:0008006" key="4">
    <source>
        <dbReference type="Google" id="ProtNLM"/>
    </source>
</evidence>
<proteinExistence type="predicted"/>
<dbReference type="EMBL" id="JADBEM010000001">
    <property type="protein sequence ID" value="MBE1613185.1"/>
    <property type="molecule type" value="Genomic_DNA"/>
</dbReference>
<feature type="region of interest" description="Disordered" evidence="1">
    <location>
        <begin position="47"/>
        <end position="87"/>
    </location>
</feature>
<sequence>MSIGSVRRKHWYLAAIGSVAGVSGLAAMGLVVSGPPTAVDADPARRVASSMNASGGDATPATARNTDRGGEHTRKDEGHDSEAGGRRVPCDSDLLIAALVRANGEGVGRLELEPKCTYTLTAFDEDETGQRSGLPAILGRVSIEGNGATIVRAANAEPFRIFNVGSGGDLTLRHLTVKGGYDSEDGQGGGGLLVQRAGRATIEASTFTLNRSAGAGGAISNLGVTRIAGGEPSHAHGEDRAGDTLTEITHNFSEGEGGAISNDVGLLTMDRVRLSDNSSLDDGGAFLNLGVARVSRTAFERNHSVQTGGAIVVDAPDAITELRDSSLSGNTSNETGGAISTIGGHLSVQETDVSHNTALFDGGGIANSTGLVTVDRSRITQNVTLTGRGGGFSNLAGPAVLRDTEVKLNRAPASTGVAGGIENVDADLSLINTTIVENSSTRAPGGVFSNTQITVDDDSTIVRNRPTNCAGSPNDIPNCFG</sequence>
<dbReference type="PANTHER" id="PTHR11319">
    <property type="entry name" value="G PROTEIN-COUPLED RECEPTOR-RELATED"/>
    <property type="match status" value="1"/>
</dbReference>
<keyword evidence="3" id="KW-1185">Reference proteome</keyword>
<evidence type="ECO:0000313" key="3">
    <source>
        <dbReference type="Proteomes" id="UP000638648"/>
    </source>
</evidence>
<name>A0A927RID9_9ACTN</name>
<evidence type="ECO:0000313" key="2">
    <source>
        <dbReference type="EMBL" id="MBE1613185.1"/>
    </source>
</evidence>
<dbReference type="RefSeq" id="WP_192756097.1">
    <property type="nucleotide sequence ID" value="NZ_BAABJL010000082.1"/>
</dbReference>
<feature type="compositionally biased region" description="Basic and acidic residues" evidence="1">
    <location>
        <begin position="65"/>
        <end position="87"/>
    </location>
</feature>
<accession>A0A927RID9</accession>
<dbReference type="Proteomes" id="UP000638648">
    <property type="component" value="Unassembled WGS sequence"/>
</dbReference>
<evidence type="ECO:0000256" key="1">
    <source>
        <dbReference type="SAM" id="MobiDB-lite"/>
    </source>
</evidence>
<protein>
    <recommendedName>
        <fullName evidence="4">Polymorphic outer membrane protein repeat-containing protein</fullName>
    </recommendedName>
</protein>